<feature type="signal peptide" evidence="1">
    <location>
        <begin position="1"/>
        <end position="20"/>
    </location>
</feature>
<dbReference type="OrthoDB" id="4118429at2759"/>
<keyword evidence="3" id="KW-1185">Reference proteome</keyword>
<dbReference type="EMBL" id="KN847499">
    <property type="protein sequence ID" value="KIW11457.1"/>
    <property type="molecule type" value="Genomic_DNA"/>
</dbReference>
<proteinExistence type="predicted"/>
<dbReference type="HOGENOM" id="CLU_915280_0_0_1"/>
<name>A0A0D1ZES6_9EURO</name>
<accession>A0A0D1ZES6</accession>
<feature type="chain" id="PRO_5002237703" description="NADH:ubiquinone oxidoreductase intermediate-associated protein 30 domain-containing protein" evidence="1">
    <location>
        <begin position="21"/>
        <end position="337"/>
    </location>
</feature>
<dbReference type="AlphaFoldDB" id="A0A0D1ZES6"/>
<keyword evidence="1" id="KW-0732">Signal</keyword>
<evidence type="ECO:0000313" key="3">
    <source>
        <dbReference type="Proteomes" id="UP000053328"/>
    </source>
</evidence>
<reference evidence="2 3" key="1">
    <citation type="submission" date="2015-01" db="EMBL/GenBank/DDBJ databases">
        <title>The Genome Sequence of Exophiala spinifera CBS89968.</title>
        <authorList>
            <consortium name="The Broad Institute Genomics Platform"/>
            <person name="Cuomo C."/>
            <person name="de Hoog S."/>
            <person name="Gorbushina A."/>
            <person name="Stielow B."/>
            <person name="Teixiera M."/>
            <person name="Abouelleil A."/>
            <person name="Chapman S.B."/>
            <person name="Priest M."/>
            <person name="Young S.K."/>
            <person name="Wortman J."/>
            <person name="Nusbaum C."/>
            <person name="Birren B."/>
        </authorList>
    </citation>
    <scope>NUCLEOTIDE SEQUENCE [LARGE SCALE GENOMIC DNA]</scope>
    <source>
        <strain evidence="2 3">CBS 89968</strain>
    </source>
</reference>
<protein>
    <recommendedName>
        <fullName evidence="4">NADH:ubiquinone oxidoreductase intermediate-associated protein 30 domain-containing protein</fullName>
    </recommendedName>
</protein>
<dbReference type="VEuPathDB" id="FungiDB:PV08_10757"/>
<organism evidence="2 3">
    <name type="scientific">Exophiala spinifera</name>
    <dbReference type="NCBI Taxonomy" id="91928"/>
    <lineage>
        <taxon>Eukaryota</taxon>
        <taxon>Fungi</taxon>
        <taxon>Dikarya</taxon>
        <taxon>Ascomycota</taxon>
        <taxon>Pezizomycotina</taxon>
        <taxon>Eurotiomycetes</taxon>
        <taxon>Chaetothyriomycetidae</taxon>
        <taxon>Chaetothyriales</taxon>
        <taxon>Herpotrichiellaceae</taxon>
        <taxon>Exophiala</taxon>
    </lineage>
</organism>
<dbReference type="Proteomes" id="UP000053328">
    <property type="component" value="Unassembled WGS sequence"/>
</dbReference>
<evidence type="ECO:0000313" key="2">
    <source>
        <dbReference type="EMBL" id="KIW11457.1"/>
    </source>
</evidence>
<evidence type="ECO:0008006" key="4">
    <source>
        <dbReference type="Google" id="ProtNLM"/>
    </source>
</evidence>
<evidence type="ECO:0000256" key="1">
    <source>
        <dbReference type="SAM" id="SignalP"/>
    </source>
</evidence>
<gene>
    <name evidence="2" type="ORF">PV08_10757</name>
</gene>
<dbReference type="RefSeq" id="XP_016231673.1">
    <property type="nucleotide sequence ID" value="XM_016385071.1"/>
</dbReference>
<dbReference type="GeneID" id="27337840"/>
<sequence>MFTWAMIILLTGLVARVASASDQVPITENGGRRYNLTMNAPKRGVVNNIGQFDDIETDSSGIGFDPWTDPDPLHYRDVYFQSFKVVNVAKAFDSLPDPADLLCASSAPNALFSSRKPGYPWPRFSLHDLGRRYDPDDTGNATFNVRTVTLRPTGDVSVGDHDVFVSVQLNLMRLPTPRSSSSSSGFPGLFRGSPDVPRGSRVWRAALFLFGGGPMQSFKIDFERFAKIVPGFGRGVDTFEVFADFYIWDDDGGLWLPQGDWEVCVDDVELEMVKGGGQDDLGDDGREDDDELLFLTVDERGEVVAAVDNDDHHHRRHQEIGRRVVGRAKYQALQGSR</sequence>